<comment type="catalytic activity">
    <reaction evidence="5 6">
        <text>queuosine 5'-phosphate + H2O = queuine + D-ribose 5-phosphate</text>
        <dbReference type="Rhea" id="RHEA:75387"/>
        <dbReference type="ChEBI" id="CHEBI:15377"/>
        <dbReference type="ChEBI" id="CHEBI:17433"/>
        <dbReference type="ChEBI" id="CHEBI:78346"/>
        <dbReference type="ChEBI" id="CHEBI:194371"/>
    </reaction>
    <physiologicalReaction direction="left-to-right" evidence="5 6">
        <dbReference type="Rhea" id="RHEA:75388"/>
    </physiologicalReaction>
</comment>
<dbReference type="EC" id="3.2.2.-" evidence="6"/>
<dbReference type="PANTHER" id="PTHR21314:SF0">
    <property type="entry name" value="QUEUOSINE 5'-PHOSPHATE N-GLYCOSYLASE_HYDROLASE"/>
    <property type="match status" value="1"/>
</dbReference>
<dbReference type="Proteomes" id="UP000829999">
    <property type="component" value="Chromosome 15"/>
</dbReference>
<evidence type="ECO:0000313" key="8">
    <source>
        <dbReference type="RefSeq" id="XP_035454976.2"/>
    </source>
</evidence>
<sequence length="420" mass="47432">MINIIIPFPSTAAADAAVPLSNEDDCLRTLNCFGVHVNVIMSLFVIRCPAIAKVCLIKNRKNLFLSAALFNKLSFIRLNTHISNNNMVREGVLPPAESGEFIAKNAQHVKIHEAGLEKLCEEMLPSITNKLEIPDTGADIIHPDKDHDKAADWVFVADALNFCFWSYSGAQKWTVDGHSGYYALEAALARAIKNGIDITNPKYYSKITEDELRSIMKGDNEATIPLFEQRVSVLHEVGSILLEKYNGTFETCLKEANKSAVKLLEIIVKNFPCFRDEATFKGQKVALYKRAQILVADLWNFFGGTGWGEFKDIDKMTMFADYRVPQVLVYFGALSYTDELMEKLKKDILLPSGSEEEVEIRGCSIHAVELLKKRIEEKLAGRSVEVPNSSLIDYYLWCYRRKYADAMETIPFHKTLGIYY</sequence>
<name>A0A9R0DIE6_SPOFR</name>
<keyword evidence="7" id="KW-1185">Reference proteome</keyword>
<dbReference type="RefSeq" id="XP_035454976.2">
    <property type="nucleotide sequence ID" value="XM_035599083.2"/>
</dbReference>
<dbReference type="PANTHER" id="PTHR21314">
    <property type="entry name" value="QUEUOSINE 5'-PHOSPHATE N-GLYCOSYLASE_HYDROLASE-RELATED"/>
    <property type="match status" value="1"/>
</dbReference>
<dbReference type="OrthoDB" id="416777at2759"/>
<protein>
    <recommendedName>
        <fullName evidence="3 6">Queuosine 5'-phosphate N-glycosylase/hydrolase</fullName>
        <ecNumber evidence="6">3.2.2.-</ecNumber>
    </recommendedName>
    <alternativeName>
        <fullName evidence="4 6">Queuosine-nucleotide N-glycosylase/hydrolase</fullName>
    </alternativeName>
</protein>
<evidence type="ECO:0000313" key="7">
    <source>
        <dbReference type="Proteomes" id="UP000829999"/>
    </source>
</evidence>
<comment type="similarity">
    <text evidence="2 6">Belongs to the QNG1 protein family.</text>
</comment>
<dbReference type="GO" id="GO:0016787">
    <property type="term" value="F:hydrolase activity"/>
    <property type="evidence" value="ECO:0007669"/>
    <property type="project" value="UniProtKB-KW"/>
</dbReference>
<evidence type="ECO:0000256" key="4">
    <source>
        <dbReference type="ARBA" id="ARBA00035393"/>
    </source>
</evidence>
<evidence type="ECO:0000256" key="1">
    <source>
        <dbReference type="ARBA" id="ARBA00022801"/>
    </source>
</evidence>
<dbReference type="AlphaFoldDB" id="A0A9R0DIE6"/>
<reference evidence="8" key="1">
    <citation type="submission" date="2025-08" db="UniProtKB">
        <authorList>
            <consortium name="RefSeq"/>
        </authorList>
    </citation>
    <scope>IDENTIFICATION</scope>
    <source>
        <tissue evidence="8">Whole larval tissue</tissue>
    </source>
</reference>
<gene>
    <name evidence="8" type="primary">LOC118279389</name>
</gene>
<evidence type="ECO:0000256" key="6">
    <source>
        <dbReference type="RuleBase" id="RU365002"/>
    </source>
</evidence>
<comment type="function">
    <text evidence="6">Catalyzes the hydrolysis of queuosine 5'-phosphate, releasing the nucleobase queuine (q). Is required for salvage of queuine from exogenous queuosine (Q) that is imported and then converted to queuosine 5'-phosphate intracellularly.</text>
</comment>
<keyword evidence="1 6" id="KW-0378">Hydrolase</keyword>
<accession>A0A9R0DIE6</accession>
<dbReference type="Pfam" id="PF10343">
    <property type="entry name" value="Q_salvage"/>
    <property type="match status" value="1"/>
</dbReference>
<evidence type="ECO:0000256" key="3">
    <source>
        <dbReference type="ARBA" id="ARBA00035306"/>
    </source>
</evidence>
<organism evidence="7 8">
    <name type="scientific">Spodoptera frugiperda</name>
    <name type="common">Fall armyworm</name>
    <dbReference type="NCBI Taxonomy" id="7108"/>
    <lineage>
        <taxon>Eukaryota</taxon>
        <taxon>Metazoa</taxon>
        <taxon>Ecdysozoa</taxon>
        <taxon>Arthropoda</taxon>
        <taxon>Hexapoda</taxon>
        <taxon>Insecta</taxon>
        <taxon>Pterygota</taxon>
        <taxon>Neoptera</taxon>
        <taxon>Endopterygota</taxon>
        <taxon>Lepidoptera</taxon>
        <taxon>Glossata</taxon>
        <taxon>Ditrysia</taxon>
        <taxon>Noctuoidea</taxon>
        <taxon>Noctuidae</taxon>
        <taxon>Amphipyrinae</taxon>
        <taxon>Spodoptera</taxon>
    </lineage>
</organism>
<evidence type="ECO:0000256" key="2">
    <source>
        <dbReference type="ARBA" id="ARBA00035119"/>
    </source>
</evidence>
<dbReference type="GO" id="GO:0006400">
    <property type="term" value="P:tRNA modification"/>
    <property type="evidence" value="ECO:0007669"/>
    <property type="project" value="TreeGrafter"/>
</dbReference>
<dbReference type="InterPro" id="IPR019438">
    <property type="entry name" value="Q_salvage"/>
</dbReference>
<evidence type="ECO:0000256" key="5">
    <source>
        <dbReference type="ARBA" id="ARBA00048204"/>
    </source>
</evidence>
<dbReference type="GeneID" id="118279389"/>
<proteinExistence type="inferred from homology"/>